<dbReference type="InterPro" id="IPR017972">
    <property type="entry name" value="Cyt_P450_CS"/>
</dbReference>
<evidence type="ECO:0000256" key="8">
    <source>
        <dbReference type="ARBA" id="ARBA00022848"/>
    </source>
</evidence>
<keyword evidence="5 13" id="KW-0349">Heme</keyword>
<evidence type="ECO:0000256" key="15">
    <source>
        <dbReference type="SAM" id="Phobius"/>
    </source>
</evidence>
<evidence type="ECO:0000256" key="3">
    <source>
        <dbReference type="ARBA" id="ARBA00004406"/>
    </source>
</evidence>
<dbReference type="OMA" id="FLWEKTE"/>
<evidence type="ECO:0000256" key="6">
    <source>
        <dbReference type="ARBA" id="ARBA00022723"/>
    </source>
</evidence>
<evidence type="ECO:0000256" key="7">
    <source>
        <dbReference type="ARBA" id="ARBA00022824"/>
    </source>
</evidence>
<dbReference type="AlphaFoldDB" id="Q16F57"/>
<organism evidence="16 17">
    <name type="scientific">Aedes aegypti</name>
    <name type="common">Yellowfever mosquito</name>
    <name type="synonym">Culex aegypti</name>
    <dbReference type="NCBI Taxonomy" id="7159"/>
    <lineage>
        <taxon>Eukaryota</taxon>
        <taxon>Metazoa</taxon>
        <taxon>Ecdysozoa</taxon>
        <taxon>Arthropoda</taxon>
        <taxon>Hexapoda</taxon>
        <taxon>Insecta</taxon>
        <taxon>Pterygota</taxon>
        <taxon>Neoptera</taxon>
        <taxon>Endopterygota</taxon>
        <taxon>Diptera</taxon>
        <taxon>Nematocera</taxon>
        <taxon>Culicoidea</taxon>
        <taxon>Culicidae</taxon>
        <taxon>Culicinae</taxon>
        <taxon>Aedini</taxon>
        <taxon>Aedes</taxon>
        <taxon>Stegomyia</taxon>
    </lineage>
</organism>
<reference evidence="16" key="3">
    <citation type="submission" date="2012-09" db="EMBL/GenBank/DDBJ databases">
        <authorList>
            <consortium name="VectorBase"/>
        </authorList>
    </citation>
    <scope>NUCLEOTIDE SEQUENCE</scope>
    <source>
        <strain evidence="16">Liverpool</strain>
    </source>
</reference>
<reference evidence="16" key="2">
    <citation type="journal article" date="2007" name="Science">
        <title>Genome sequence of Aedes aegypti, a major arbovirus vector.</title>
        <authorList>
            <person name="Nene V."/>
            <person name="Wortman J.R."/>
            <person name="Lawson D."/>
            <person name="Haas B."/>
            <person name="Kodira C."/>
            <person name="Tu Z.J."/>
            <person name="Loftus B."/>
            <person name="Xi Z."/>
            <person name="Megy K."/>
            <person name="Grabherr M."/>
            <person name="Ren Q."/>
            <person name="Zdobnov E.M."/>
            <person name="Lobo N.F."/>
            <person name="Campbell K.S."/>
            <person name="Brown S.E."/>
            <person name="Bonaldo M.F."/>
            <person name="Zhu J."/>
            <person name="Sinkins S.P."/>
            <person name="Hogenkamp D.G."/>
            <person name="Amedeo P."/>
            <person name="Arensburger P."/>
            <person name="Atkinson P.W."/>
            <person name="Bidwell S."/>
            <person name="Biedler J."/>
            <person name="Birney E."/>
            <person name="Bruggner R.V."/>
            <person name="Costas J."/>
            <person name="Coy M.R."/>
            <person name="Crabtree J."/>
            <person name="Crawford M."/>
            <person name="Debruyn B."/>
            <person name="Decaprio D."/>
            <person name="Eiglmeier K."/>
            <person name="Eisenstadt E."/>
            <person name="El-Dorry H."/>
            <person name="Gelbart W.M."/>
            <person name="Gomes S.L."/>
            <person name="Hammond M."/>
            <person name="Hannick L.I."/>
            <person name="Hogan J.R."/>
            <person name="Holmes M.H."/>
            <person name="Jaffe D."/>
            <person name="Johnston J.S."/>
            <person name="Kennedy R.C."/>
            <person name="Koo H."/>
            <person name="Kravitz S."/>
            <person name="Kriventseva E.V."/>
            <person name="Kulp D."/>
            <person name="Labutti K."/>
            <person name="Lee E."/>
            <person name="Li S."/>
            <person name="Lovin D.D."/>
            <person name="Mao C."/>
            <person name="Mauceli E."/>
            <person name="Menck C.F."/>
            <person name="Miller J.R."/>
            <person name="Montgomery P."/>
            <person name="Mori A."/>
            <person name="Nascimento A.L."/>
            <person name="Naveira H.F."/>
            <person name="Nusbaum C."/>
            <person name="O'leary S."/>
            <person name="Orvis J."/>
            <person name="Pertea M."/>
            <person name="Quesneville H."/>
            <person name="Reidenbach K.R."/>
            <person name="Rogers Y.H."/>
            <person name="Roth C.W."/>
            <person name="Schneider J.R."/>
            <person name="Schatz M."/>
            <person name="Shumway M."/>
            <person name="Stanke M."/>
            <person name="Stinson E.O."/>
            <person name="Tubio J.M."/>
            <person name="Vanzee J.P."/>
            <person name="Verjovski-Almeida S."/>
            <person name="Werner D."/>
            <person name="White O."/>
            <person name="Wyder S."/>
            <person name="Zeng Q."/>
            <person name="Zhao Q."/>
            <person name="Zhao Y."/>
            <person name="Hill C.A."/>
            <person name="Raikhel A.S."/>
            <person name="Soares M.B."/>
            <person name="Knudson D.L."/>
            <person name="Lee N.H."/>
            <person name="Galagan J."/>
            <person name="Salzberg S.L."/>
            <person name="Paulsen I.T."/>
            <person name="Dimopoulos G."/>
            <person name="Collins F.H."/>
            <person name="Birren B."/>
            <person name="Fraser-Liggett C.M."/>
            <person name="Severson D.W."/>
        </authorList>
    </citation>
    <scope>NUCLEOTIDE SEQUENCE [LARGE SCALE GENOMIC DNA]</scope>
    <source>
        <strain evidence="16">Liverpool</strain>
    </source>
</reference>
<feature type="binding site" description="axial binding residue" evidence="13">
    <location>
        <position position="441"/>
    </location>
    <ligand>
        <name>heme</name>
        <dbReference type="ChEBI" id="CHEBI:30413"/>
    </ligand>
    <ligandPart>
        <name>Fe</name>
        <dbReference type="ChEBI" id="CHEBI:18248"/>
    </ligandPart>
</feature>
<keyword evidence="6 13" id="KW-0479">Metal-binding</keyword>
<dbReference type="Pfam" id="PF00067">
    <property type="entry name" value="p450"/>
    <property type="match status" value="2"/>
</dbReference>
<dbReference type="FunFam" id="1.10.630.10:FF:000042">
    <property type="entry name" value="Cytochrome P450"/>
    <property type="match status" value="1"/>
</dbReference>
<keyword evidence="15" id="KW-1133">Transmembrane helix</keyword>
<proteinExistence type="inferred from homology"/>
<keyword evidence="8" id="KW-0492">Microsome</keyword>
<dbReference type="PRINTS" id="PR00464">
    <property type="entry name" value="EP450II"/>
</dbReference>
<dbReference type="HOGENOM" id="CLU_001570_5_2_1"/>
<feature type="transmembrane region" description="Helical" evidence="15">
    <location>
        <begin position="6"/>
        <end position="26"/>
    </location>
</feature>
<name>Q16F57_AEDAE</name>
<protein>
    <submittedName>
        <fullName evidence="16">AAEL014892-PA</fullName>
    </submittedName>
</protein>
<keyword evidence="10 13" id="KW-0408">Iron</keyword>
<evidence type="ECO:0000256" key="11">
    <source>
        <dbReference type="ARBA" id="ARBA00023033"/>
    </source>
</evidence>
<dbReference type="InterPro" id="IPR050476">
    <property type="entry name" value="Insect_CytP450_Detox"/>
</dbReference>
<dbReference type="GO" id="GO:0020037">
    <property type="term" value="F:heme binding"/>
    <property type="evidence" value="ECO:0007669"/>
    <property type="project" value="InterPro"/>
</dbReference>
<comment type="cofactor">
    <cofactor evidence="1 13">
        <name>heme</name>
        <dbReference type="ChEBI" id="CHEBI:30413"/>
    </cofactor>
</comment>
<dbReference type="VEuPathDB" id="VectorBase:AAEL014891"/>
<dbReference type="CDD" id="cd11056">
    <property type="entry name" value="CYP6-like"/>
    <property type="match status" value="1"/>
</dbReference>
<dbReference type="PANTHER" id="PTHR24292">
    <property type="entry name" value="CYTOCHROME P450"/>
    <property type="match status" value="1"/>
</dbReference>
<dbReference type="EMBL" id="CH478509">
    <property type="protein sequence ID" value="EAT32869.1"/>
    <property type="molecule type" value="Genomic_DNA"/>
</dbReference>
<dbReference type="GO" id="GO:0004497">
    <property type="term" value="F:monooxygenase activity"/>
    <property type="evidence" value="ECO:0007669"/>
    <property type="project" value="UniProtKB-KW"/>
</dbReference>
<dbReference type="Proteomes" id="UP000682892">
    <property type="component" value="Unassembled WGS sequence"/>
</dbReference>
<dbReference type="InterPro" id="IPR001128">
    <property type="entry name" value="Cyt_P450"/>
</dbReference>
<sequence length="496" mass="56826">MALLELYLAIGVTLVLATAGCVFLFLDKKRSFWKDRNFPCTGRAKMIYGDYKNMNQTEHMQYINQRIYNEFKARKLPIGGTVLFLVPSTVVVDPDLIKAMLVKDFNFFHDRGVYNNPEVDPLTGHLFSLEGQAWRQLRAKLSPTFTSGKMKMMFSTILNVADDLKEFLWEKTESGSTELEMKNVLAGFTTDVIGSCAFGIECNSLRATHCRFREVSRKIFEQSVGQMLWMIVLMLFKGVATKLKLKATPAEVENFFTNMVQETIDHRERNNVQRSDFMNILIQMKNSTNLEEKLTLNEITAQSRIRDFLDHHGQLPVELAMIRDIQEKLRAEIFKVCGEGDLTYESVSSVEYLNMVIDETLRKHPVVDSLLRTSTQPYNIPNTDLKIPKGTFVFIPVHALHHDPDYYPDPDRFDPERFNAENRASRHPFVYLPFGEGPRNCIGMRFGLMQTRVGLITVLRNFRVRPSSNTPERLVVNPKSGIPAPLGGIPLLIERI</sequence>
<dbReference type="InterPro" id="IPR036396">
    <property type="entry name" value="Cyt_P450_sf"/>
</dbReference>
<evidence type="ECO:0000256" key="12">
    <source>
        <dbReference type="ARBA" id="ARBA00023136"/>
    </source>
</evidence>
<dbReference type="eggNOG" id="KOG0158">
    <property type="taxonomic scope" value="Eukaryota"/>
</dbReference>
<keyword evidence="9 14" id="KW-0560">Oxidoreductase</keyword>
<evidence type="ECO:0000256" key="14">
    <source>
        <dbReference type="RuleBase" id="RU000461"/>
    </source>
</evidence>
<accession>Q16F57</accession>
<evidence type="ECO:0000256" key="13">
    <source>
        <dbReference type="PIRSR" id="PIRSR602402-1"/>
    </source>
</evidence>
<dbReference type="InterPro" id="IPR002402">
    <property type="entry name" value="Cyt_P450_E_grp-II"/>
</dbReference>
<evidence type="ECO:0000256" key="1">
    <source>
        <dbReference type="ARBA" id="ARBA00001971"/>
    </source>
</evidence>
<dbReference type="PRINTS" id="PR00385">
    <property type="entry name" value="P450"/>
</dbReference>
<keyword evidence="11 14" id="KW-0503">Monooxygenase</keyword>
<evidence type="ECO:0000313" key="16">
    <source>
        <dbReference type="EMBL" id="EAT32869.1"/>
    </source>
</evidence>
<gene>
    <name evidence="16" type="ORF">AaeL_AAEL014892</name>
</gene>
<keyword evidence="15" id="KW-0812">Transmembrane</keyword>
<dbReference type="GO" id="GO:0016705">
    <property type="term" value="F:oxidoreductase activity, acting on paired donors, with incorporation or reduction of molecular oxygen"/>
    <property type="evidence" value="ECO:0007669"/>
    <property type="project" value="InterPro"/>
</dbReference>
<dbReference type="STRING" id="7159.Q16F57"/>
<dbReference type="PANTHER" id="PTHR24292:SF100">
    <property type="entry name" value="CYTOCHROME P450 6A16, ISOFORM B-RELATED"/>
    <property type="match status" value="1"/>
</dbReference>
<evidence type="ECO:0000256" key="2">
    <source>
        <dbReference type="ARBA" id="ARBA00004174"/>
    </source>
</evidence>
<dbReference type="PROSITE" id="PS00086">
    <property type="entry name" value="CYTOCHROME_P450"/>
    <property type="match status" value="1"/>
</dbReference>
<dbReference type="GO" id="GO:0005506">
    <property type="term" value="F:iron ion binding"/>
    <property type="evidence" value="ECO:0007669"/>
    <property type="project" value="InterPro"/>
</dbReference>
<comment type="similarity">
    <text evidence="4 14">Belongs to the cytochrome P450 family.</text>
</comment>
<evidence type="ECO:0000256" key="10">
    <source>
        <dbReference type="ARBA" id="ARBA00023004"/>
    </source>
</evidence>
<evidence type="ECO:0000313" key="17">
    <source>
        <dbReference type="Proteomes" id="UP000682892"/>
    </source>
</evidence>
<dbReference type="GO" id="GO:0005789">
    <property type="term" value="C:endoplasmic reticulum membrane"/>
    <property type="evidence" value="ECO:0007669"/>
    <property type="project" value="UniProtKB-SubCell"/>
</dbReference>
<evidence type="ECO:0000256" key="5">
    <source>
        <dbReference type="ARBA" id="ARBA00022617"/>
    </source>
</evidence>
<evidence type="ECO:0000256" key="9">
    <source>
        <dbReference type="ARBA" id="ARBA00023002"/>
    </source>
</evidence>
<dbReference type="Gene3D" id="1.10.630.10">
    <property type="entry name" value="Cytochrome P450"/>
    <property type="match status" value="1"/>
</dbReference>
<keyword evidence="7" id="KW-0256">Endoplasmic reticulum</keyword>
<evidence type="ECO:0000256" key="4">
    <source>
        <dbReference type="ARBA" id="ARBA00010617"/>
    </source>
</evidence>
<dbReference type="PhylomeDB" id="Q16F57"/>
<comment type="subcellular location">
    <subcellularLocation>
        <location evidence="3">Endoplasmic reticulum membrane</location>
        <topology evidence="3">Peripheral membrane protein</topology>
    </subcellularLocation>
    <subcellularLocation>
        <location evidence="2">Microsome membrane</location>
        <topology evidence="2">Peripheral membrane protein</topology>
    </subcellularLocation>
</comment>
<dbReference type="PaxDb" id="7159-AAEL014892-PA"/>
<keyword evidence="12 15" id="KW-0472">Membrane</keyword>
<dbReference type="SUPFAM" id="SSF48264">
    <property type="entry name" value="Cytochrome P450"/>
    <property type="match status" value="1"/>
</dbReference>
<reference evidence="16" key="1">
    <citation type="submission" date="2005-10" db="EMBL/GenBank/DDBJ databases">
        <authorList>
            <person name="Loftus B.J."/>
            <person name="Nene V.M."/>
            <person name="Hannick L.I."/>
            <person name="Bidwell S."/>
            <person name="Haas B."/>
            <person name="Amedeo P."/>
            <person name="Orvis J."/>
            <person name="Wortman J.R."/>
            <person name="White O.R."/>
            <person name="Salzberg S."/>
            <person name="Shumway M."/>
            <person name="Koo H."/>
            <person name="Zhao Y."/>
            <person name="Holmes M."/>
            <person name="Miller J."/>
            <person name="Schatz M."/>
            <person name="Pop M."/>
            <person name="Pai G."/>
            <person name="Utterback T."/>
            <person name="Rogers Y.-H."/>
            <person name="Kravitz S."/>
            <person name="Fraser C.M."/>
        </authorList>
    </citation>
    <scope>NUCLEOTIDE SEQUENCE</scope>
    <source>
        <strain evidence="16">Liverpool</strain>
    </source>
</reference>